<dbReference type="InterPro" id="IPR009200">
    <property type="entry name" value="DUF1269_membrane"/>
</dbReference>
<evidence type="ECO:0000313" key="2">
    <source>
        <dbReference type="EMBL" id="MBE9143442.1"/>
    </source>
</evidence>
<keyword evidence="1" id="KW-1133">Transmembrane helix</keyword>
<sequence>MAALTVWKFNTADGADNALSKLEDLQKQELIQVLDAAIVSWPEGRKRPKTYQAMDTTGAGALGGAFWGMLFGLIFFMPFLGMAMGAAIGALSGHFTDYGINDDFINDVKSKVTEGTSALFLLTGQVTIDKVEDAFTPEERGELIQSNLTHEQEAKLRADFGVEE</sequence>
<evidence type="ECO:0000256" key="1">
    <source>
        <dbReference type="SAM" id="Phobius"/>
    </source>
</evidence>
<comment type="caution">
    <text evidence="2">The sequence shown here is derived from an EMBL/GenBank/DDBJ whole genome shotgun (WGS) entry which is preliminary data.</text>
</comment>
<dbReference type="RefSeq" id="WP_193869025.1">
    <property type="nucleotide sequence ID" value="NZ_JADEWU010000016.1"/>
</dbReference>
<gene>
    <name evidence="2" type="ORF">IQ236_09405</name>
</gene>
<keyword evidence="3" id="KW-1185">Reference proteome</keyword>
<organism evidence="2 3">
    <name type="scientific">Planktothrix mougeotii LEGE 06226</name>
    <dbReference type="NCBI Taxonomy" id="1828728"/>
    <lineage>
        <taxon>Bacteria</taxon>
        <taxon>Bacillati</taxon>
        <taxon>Cyanobacteriota</taxon>
        <taxon>Cyanophyceae</taxon>
        <taxon>Oscillatoriophycideae</taxon>
        <taxon>Oscillatoriales</taxon>
        <taxon>Microcoleaceae</taxon>
        <taxon>Planktothrix</taxon>
    </lineage>
</organism>
<proteinExistence type="predicted"/>
<dbReference type="Pfam" id="PF06897">
    <property type="entry name" value="DUF1269"/>
    <property type="match status" value="1"/>
</dbReference>
<dbReference type="EMBL" id="JADEWU010000016">
    <property type="protein sequence ID" value="MBE9143442.1"/>
    <property type="molecule type" value="Genomic_DNA"/>
</dbReference>
<accession>A0ABR9UAH7</accession>
<feature type="transmembrane region" description="Helical" evidence="1">
    <location>
        <begin position="65"/>
        <end position="91"/>
    </location>
</feature>
<reference evidence="2 3" key="1">
    <citation type="submission" date="2020-10" db="EMBL/GenBank/DDBJ databases">
        <authorList>
            <person name="Castelo-Branco R."/>
            <person name="Eusebio N."/>
            <person name="Adriana R."/>
            <person name="Vieira A."/>
            <person name="Brugerolle De Fraissinette N."/>
            <person name="Rezende De Castro R."/>
            <person name="Schneider M.P."/>
            <person name="Vasconcelos V."/>
            <person name="Leao P.N."/>
        </authorList>
    </citation>
    <scope>NUCLEOTIDE SEQUENCE [LARGE SCALE GENOMIC DNA]</scope>
    <source>
        <strain evidence="2 3">LEGE 06226</strain>
    </source>
</reference>
<name>A0ABR9UAH7_9CYAN</name>
<keyword evidence="1" id="KW-0812">Transmembrane</keyword>
<evidence type="ECO:0000313" key="3">
    <source>
        <dbReference type="Proteomes" id="UP000640725"/>
    </source>
</evidence>
<dbReference type="Proteomes" id="UP000640725">
    <property type="component" value="Unassembled WGS sequence"/>
</dbReference>
<keyword evidence="1" id="KW-0472">Membrane</keyword>
<protein>
    <submittedName>
        <fullName evidence="2">DUF1269 domain-containing protein</fullName>
    </submittedName>
</protein>